<evidence type="ECO:0000256" key="9">
    <source>
        <dbReference type="HAMAP-Rule" id="MF_00009"/>
    </source>
</evidence>
<dbReference type="RefSeq" id="WP_062285534.1">
    <property type="nucleotide sequence ID" value="NZ_LTBC01000016.1"/>
</dbReference>
<evidence type="ECO:0000256" key="8">
    <source>
        <dbReference type="ARBA" id="ARBA00022833"/>
    </source>
</evidence>
<evidence type="ECO:0000256" key="3">
    <source>
        <dbReference type="ARBA" id="ARBA00022552"/>
    </source>
</evidence>
<evidence type="ECO:0000256" key="6">
    <source>
        <dbReference type="ARBA" id="ARBA00022759"/>
    </source>
</evidence>
<dbReference type="NCBIfam" id="TIGR00043">
    <property type="entry name" value="rRNA maturation RNase YbeY"/>
    <property type="match status" value="1"/>
</dbReference>
<dbReference type="Pfam" id="PF02130">
    <property type="entry name" value="YbeY"/>
    <property type="match status" value="1"/>
</dbReference>
<dbReference type="GO" id="GO:0006364">
    <property type="term" value="P:rRNA processing"/>
    <property type="evidence" value="ECO:0007669"/>
    <property type="project" value="UniProtKB-UniRule"/>
</dbReference>
<feature type="binding site" evidence="9">
    <location>
        <position position="126"/>
    </location>
    <ligand>
        <name>Zn(2+)</name>
        <dbReference type="ChEBI" id="CHEBI:29105"/>
        <note>catalytic</note>
    </ligand>
</feature>
<keyword evidence="9" id="KW-0963">Cytoplasm</keyword>
<feature type="binding site" evidence="9">
    <location>
        <position position="132"/>
    </location>
    <ligand>
        <name>Zn(2+)</name>
        <dbReference type="ChEBI" id="CHEBI:29105"/>
        <note>catalytic</note>
    </ligand>
</feature>
<keyword evidence="2 9" id="KW-0690">Ribosome biogenesis</keyword>
<dbReference type="PANTHER" id="PTHR46986:SF1">
    <property type="entry name" value="ENDORIBONUCLEASE YBEY, CHLOROPLASTIC"/>
    <property type="match status" value="1"/>
</dbReference>
<evidence type="ECO:0000256" key="4">
    <source>
        <dbReference type="ARBA" id="ARBA00022722"/>
    </source>
</evidence>
<accession>A0A151ATM8</accession>
<organism evidence="10 11">
    <name type="scientific">Moorella mulderi DSM 14980</name>
    <dbReference type="NCBI Taxonomy" id="1122241"/>
    <lineage>
        <taxon>Bacteria</taxon>
        <taxon>Bacillati</taxon>
        <taxon>Bacillota</taxon>
        <taxon>Clostridia</taxon>
        <taxon>Neomoorellales</taxon>
        <taxon>Neomoorellaceae</taxon>
        <taxon>Neomoorella</taxon>
    </lineage>
</organism>
<reference evidence="10 11" key="1">
    <citation type="submission" date="2016-02" db="EMBL/GenBank/DDBJ databases">
        <title>Genome sequence of Moorella mulderi DSM 14980.</title>
        <authorList>
            <person name="Poehlein A."/>
            <person name="Daniel R."/>
        </authorList>
    </citation>
    <scope>NUCLEOTIDE SEQUENCE [LARGE SCALE GENOMIC DNA]</scope>
    <source>
        <strain evidence="10 11">DSM 14980</strain>
    </source>
</reference>
<evidence type="ECO:0000256" key="2">
    <source>
        <dbReference type="ARBA" id="ARBA00022517"/>
    </source>
</evidence>
<keyword evidence="8 9" id="KW-0862">Zinc</keyword>
<evidence type="ECO:0000256" key="5">
    <source>
        <dbReference type="ARBA" id="ARBA00022723"/>
    </source>
</evidence>
<dbReference type="Proteomes" id="UP000075670">
    <property type="component" value="Unassembled WGS sequence"/>
</dbReference>
<evidence type="ECO:0000313" key="10">
    <source>
        <dbReference type="EMBL" id="KYH31008.1"/>
    </source>
</evidence>
<dbReference type="OrthoDB" id="9807740at2"/>
<sequence length="156" mass="16860">MECSINNQQDDYPLGEELISLLEKVLQEAAAMEGVGPGTEVGLTLVDDAAIQDLNRTYRGIDAPTDVLSFALEETGPGEPAFVDPGVDRLLGDIVVAVPTAARQAQNYGHSLARELAFLTVHGFLHLLGYDHGTEEEAARMEARQEAILARMGLER</sequence>
<dbReference type="Gene3D" id="3.40.390.30">
    <property type="entry name" value="Metalloproteases ('zincins'), catalytic domain"/>
    <property type="match status" value="1"/>
</dbReference>
<dbReference type="InterPro" id="IPR023091">
    <property type="entry name" value="MetalPrtase_cat_dom_sf_prd"/>
</dbReference>
<keyword evidence="4 9" id="KW-0540">Nuclease</keyword>
<dbReference type="GO" id="GO:0004222">
    <property type="term" value="F:metalloendopeptidase activity"/>
    <property type="evidence" value="ECO:0007669"/>
    <property type="project" value="InterPro"/>
</dbReference>
<comment type="caution">
    <text evidence="10">The sequence shown here is derived from an EMBL/GenBank/DDBJ whole genome shotgun (WGS) entry which is preliminary data.</text>
</comment>
<dbReference type="EMBL" id="LTBC01000016">
    <property type="protein sequence ID" value="KYH31008.1"/>
    <property type="molecule type" value="Genomic_DNA"/>
</dbReference>
<gene>
    <name evidence="9 10" type="primary">ybeY</name>
    <name evidence="10" type="ORF">MOMUL_26830</name>
</gene>
<dbReference type="PANTHER" id="PTHR46986">
    <property type="entry name" value="ENDORIBONUCLEASE YBEY, CHLOROPLASTIC"/>
    <property type="match status" value="1"/>
</dbReference>
<comment type="cofactor">
    <cofactor evidence="9">
        <name>Zn(2+)</name>
        <dbReference type="ChEBI" id="CHEBI:29105"/>
    </cofactor>
    <text evidence="9">Binds 1 zinc ion.</text>
</comment>
<dbReference type="AlphaFoldDB" id="A0A151ATM8"/>
<protein>
    <recommendedName>
        <fullName evidence="9">Endoribonuclease YbeY</fullName>
        <ecNumber evidence="9">3.1.-.-</ecNumber>
    </recommendedName>
</protein>
<dbReference type="SUPFAM" id="SSF55486">
    <property type="entry name" value="Metalloproteases ('zincins'), catalytic domain"/>
    <property type="match status" value="1"/>
</dbReference>
<dbReference type="EC" id="3.1.-.-" evidence="9"/>
<dbReference type="InterPro" id="IPR002036">
    <property type="entry name" value="YbeY"/>
</dbReference>
<dbReference type="GO" id="GO:0004521">
    <property type="term" value="F:RNA endonuclease activity"/>
    <property type="evidence" value="ECO:0007669"/>
    <property type="project" value="UniProtKB-UniRule"/>
</dbReference>
<evidence type="ECO:0000256" key="7">
    <source>
        <dbReference type="ARBA" id="ARBA00022801"/>
    </source>
</evidence>
<dbReference type="GO" id="GO:0005737">
    <property type="term" value="C:cytoplasm"/>
    <property type="evidence" value="ECO:0007669"/>
    <property type="project" value="UniProtKB-SubCell"/>
</dbReference>
<dbReference type="PROSITE" id="PS01306">
    <property type="entry name" value="UPF0054"/>
    <property type="match status" value="1"/>
</dbReference>
<feature type="binding site" evidence="9">
    <location>
        <position position="122"/>
    </location>
    <ligand>
        <name>Zn(2+)</name>
        <dbReference type="ChEBI" id="CHEBI:29105"/>
        <note>catalytic</note>
    </ligand>
</feature>
<dbReference type="HAMAP" id="MF_00009">
    <property type="entry name" value="Endoribonucl_YbeY"/>
    <property type="match status" value="1"/>
</dbReference>
<dbReference type="PATRIC" id="fig|1122241.3.peg.2853"/>
<keyword evidence="3 9" id="KW-0698">rRNA processing</keyword>
<comment type="subcellular location">
    <subcellularLocation>
        <location evidence="9">Cytoplasm</location>
    </subcellularLocation>
</comment>
<dbReference type="GO" id="GO:0008270">
    <property type="term" value="F:zinc ion binding"/>
    <property type="evidence" value="ECO:0007669"/>
    <property type="project" value="UniProtKB-UniRule"/>
</dbReference>
<evidence type="ECO:0000313" key="11">
    <source>
        <dbReference type="Proteomes" id="UP000075670"/>
    </source>
</evidence>
<keyword evidence="11" id="KW-1185">Reference proteome</keyword>
<keyword evidence="5 9" id="KW-0479">Metal-binding</keyword>
<comment type="function">
    <text evidence="9">Single strand-specific metallo-endoribonuclease involved in late-stage 70S ribosome quality control and in maturation of the 3' terminus of the 16S rRNA.</text>
</comment>
<comment type="similarity">
    <text evidence="1 9">Belongs to the endoribonuclease YbeY family.</text>
</comment>
<proteinExistence type="inferred from homology"/>
<dbReference type="InterPro" id="IPR020549">
    <property type="entry name" value="YbeY_CS"/>
</dbReference>
<keyword evidence="7 9" id="KW-0378">Hydrolase</keyword>
<keyword evidence="6 9" id="KW-0255">Endonuclease</keyword>
<name>A0A151ATM8_9FIRM</name>
<evidence type="ECO:0000256" key="1">
    <source>
        <dbReference type="ARBA" id="ARBA00010875"/>
    </source>
</evidence>